<feature type="region of interest" description="Disordered" evidence="1">
    <location>
        <begin position="1"/>
        <end position="20"/>
    </location>
</feature>
<proteinExistence type="predicted"/>
<gene>
    <name evidence="2" type="ORF">OJ253_1834</name>
</gene>
<evidence type="ECO:0000256" key="1">
    <source>
        <dbReference type="SAM" id="MobiDB-lite"/>
    </source>
</evidence>
<dbReference type="Proteomes" id="UP001067231">
    <property type="component" value="Unassembled WGS sequence"/>
</dbReference>
<organism evidence="2">
    <name type="scientific">Cryptosporidium canis</name>
    <dbReference type="NCBI Taxonomy" id="195482"/>
    <lineage>
        <taxon>Eukaryota</taxon>
        <taxon>Sar</taxon>
        <taxon>Alveolata</taxon>
        <taxon>Apicomplexa</taxon>
        <taxon>Conoidasida</taxon>
        <taxon>Coccidia</taxon>
        <taxon>Eucoccidiorida</taxon>
        <taxon>Eimeriorina</taxon>
        <taxon>Cryptosporidiidae</taxon>
        <taxon>Cryptosporidium</taxon>
    </lineage>
</organism>
<dbReference type="OrthoDB" id="341784at2759"/>
<protein>
    <submittedName>
        <fullName evidence="2">Uncharacterized protein</fullName>
    </submittedName>
</protein>
<reference evidence="2" key="1">
    <citation type="submission" date="2022-10" db="EMBL/GenBank/DDBJ databases">
        <title>Adaptive evolution leads to modifications in subtelomeric GC content in a zoonotic Cryptosporidium species.</title>
        <authorList>
            <person name="Li J."/>
            <person name="Feng Y."/>
            <person name="Xiao L."/>
        </authorList>
    </citation>
    <scope>NUCLEOTIDE SEQUENCE</scope>
    <source>
        <strain evidence="2">33844</strain>
    </source>
</reference>
<sequence>MNTKRRKKSENDHESESTSFVGLDRQVSSNVFNDWNTEIATMTERHQEELSSKVSHLYEGVGRDLEMNVFDYSQNEDEYYISLLKSSSIDDSIRTILDCVESYNQSLNSEKRRREEVDLLESLKKGLLKSYSKMKSHKYVKNDEFIIKNWTYFLPILLSSSISDIEISQILDKLPDVVKFLVNSIRRFQFLTGKFDSIETIDTINTYRSILSDFKQVYEMYHDINNVSIERNTMDVQDPFTLYIRRAFDLIDKTKLSSSFIPFRFGKNHVELSPAARGRFRLEKSLRAEDVLYMVHGNNITSLGVFGSNYLKRMMNLDHLWQLSIFRSKSVGLQLNNHRGRSGKHDDFEIEHLDSFIGSLGYGYSSFDSLKSMNPRPELNKRDSSNLLRLQISKKVYSKYNKEMNPGAKNKPSLALNPLIHKYMDSIAASEDIQRFGSKDFSKFPSVPNREPERPELVLSTGANFDTDRVPLGFISTARQQKQGKRELELVVLDIKECSNHIMNQKNTSTVKSLRFEEYGLFWKTNPGKDGLYHFHMVPLRSCSASIHHSIKFKSHLYYSRFLLEQLINSNWKKRIITKNKKYYKLSSLVNGGFLSKSQKEAVNKISKIIISNELWDNFSDIMPKLLTGTDKKIADSDLVEWEDFDENDEFDKEMSKLSSEARCGSSSKSSKFYGKYLRLSSKNYRLVSKRCQKMLAKYIFKEYPRFLTQYFKIRKEWKEFNRSEIQKRSRQNVNNSSRLQLQIIGHSGVKNIKAQFSNFESLNIKHESGDLKVSDIQDPQILHLIKLEKKESQNVFSVLPKFDPALPLNKVYRLENFINTELLNSIKLEWSRSTSSALSGQLNRFPRTLLNNLNNSSVLNTRLKSSLVKLIIYINWLIYILNNSNKSFGGSRAIIKCLLASSDPQSNTRGSMNQEITRIPNEFCNWIIDNFMSKYQTENLQTRFSFSRTGESKLFATVLWLSNFVNAHSHNTNYLDYSDEKLDFPEFLPSSEPSPIDFSDLLLQDLKDKFTKKFRSLAHGMGFRTTTPVKRFKSINYMIPPNITNVILSELPRL</sequence>
<dbReference type="AlphaFoldDB" id="A0A9D5DH48"/>
<evidence type="ECO:0000313" key="2">
    <source>
        <dbReference type="EMBL" id="KAJ1608685.1"/>
    </source>
</evidence>
<name>A0A9D5DH48_9CRYT</name>
<dbReference type="EMBL" id="JAPCXC010000041">
    <property type="protein sequence ID" value="KAJ1608685.1"/>
    <property type="molecule type" value="Genomic_DNA"/>
</dbReference>
<comment type="caution">
    <text evidence="2">The sequence shown here is derived from an EMBL/GenBank/DDBJ whole genome shotgun (WGS) entry which is preliminary data.</text>
</comment>
<accession>A0A9D5DH48</accession>